<dbReference type="PROSITE" id="PS50011">
    <property type="entry name" value="PROTEIN_KINASE_DOM"/>
    <property type="match status" value="1"/>
</dbReference>
<dbReference type="GO" id="GO:0005524">
    <property type="term" value="F:ATP binding"/>
    <property type="evidence" value="ECO:0007669"/>
    <property type="project" value="UniProtKB-UniRule"/>
</dbReference>
<dbReference type="Pfam" id="PF00069">
    <property type="entry name" value="Pkinase"/>
    <property type="match status" value="1"/>
</dbReference>
<dbReference type="InterPro" id="IPR017441">
    <property type="entry name" value="Protein_kinase_ATP_BS"/>
</dbReference>
<feature type="binding site" evidence="3">
    <location>
        <position position="227"/>
    </location>
    <ligand>
        <name>ATP</name>
        <dbReference type="ChEBI" id="CHEBI:30616"/>
    </ligand>
</feature>
<protein>
    <recommendedName>
        <fullName evidence="6">Protein kinase domain-containing protein</fullName>
    </recommendedName>
</protein>
<evidence type="ECO:0000256" key="1">
    <source>
        <dbReference type="ARBA" id="ARBA00022741"/>
    </source>
</evidence>
<dbReference type="InterPro" id="IPR000719">
    <property type="entry name" value="Prot_kinase_dom"/>
</dbReference>
<dbReference type="Gene3D" id="1.10.510.10">
    <property type="entry name" value="Transferase(Phosphotransferase) domain 1"/>
    <property type="match status" value="1"/>
</dbReference>
<dbReference type="SUPFAM" id="SSF56112">
    <property type="entry name" value="Protein kinase-like (PK-like)"/>
    <property type="match status" value="1"/>
</dbReference>
<reference evidence="7" key="1">
    <citation type="submission" date="2023-01" db="EMBL/GenBank/DDBJ databases">
        <title>Genome assembly of the deep-sea coral Lophelia pertusa.</title>
        <authorList>
            <person name="Herrera S."/>
            <person name="Cordes E."/>
        </authorList>
    </citation>
    <scope>NUCLEOTIDE SEQUENCE</scope>
    <source>
        <strain evidence="7">USNM1676648</strain>
        <tissue evidence="7">Polyp</tissue>
    </source>
</reference>
<dbReference type="SMART" id="SM00220">
    <property type="entry name" value="S_TKc"/>
    <property type="match status" value="1"/>
</dbReference>
<keyword evidence="4" id="KW-0808">Transferase</keyword>
<dbReference type="OrthoDB" id="5963884at2759"/>
<dbReference type="InterPro" id="IPR011009">
    <property type="entry name" value="Kinase-like_dom_sf"/>
</dbReference>
<dbReference type="GO" id="GO:0097527">
    <property type="term" value="P:necroptotic signaling pathway"/>
    <property type="evidence" value="ECO:0007669"/>
    <property type="project" value="TreeGrafter"/>
</dbReference>
<dbReference type="InterPro" id="IPR051681">
    <property type="entry name" value="Ser/Thr_Kinases-Pseudokinases"/>
</dbReference>
<dbReference type="Proteomes" id="UP001163046">
    <property type="component" value="Unassembled WGS sequence"/>
</dbReference>
<feature type="coiled-coil region" evidence="5">
    <location>
        <begin position="41"/>
        <end position="93"/>
    </location>
</feature>
<dbReference type="AlphaFoldDB" id="A0A9X0D0T5"/>
<comment type="caution">
    <text evidence="7">The sequence shown here is derived from an EMBL/GenBank/DDBJ whole genome shotgun (WGS) entry which is preliminary data.</text>
</comment>
<keyword evidence="4" id="KW-0418">Kinase</keyword>
<keyword evidence="1 3" id="KW-0547">Nucleotide-binding</keyword>
<evidence type="ECO:0000256" key="5">
    <source>
        <dbReference type="SAM" id="Coils"/>
    </source>
</evidence>
<dbReference type="GO" id="GO:0004674">
    <property type="term" value="F:protein serine/threonine kinase activity"/>
    <property type="evidence" value="ECO:0007669"/>
    <property type="project" value="UniProtKB-KW"/>
</dbReference>
<feature type="domain" description="Protein kinase" evidence="6">
    <location>
        <begin position="200"/>
        <end position="438"/>
    </location>
</feature>
<gene>
    <name evidence="7" type="ORF">OS493_034192</name>
</gene>
<keyword evidence="8" id="KW-1185">Reference proteome</keyword>
<dbReference type="Gene3D" id="3.30.200.20">
    <property type="entry name" value="Phosphorylase Kinase, domain 1"/>
    <property type="match status" value="1"/>
</dbReference>
<dbReference type="EMBL" id="MU825920">
    <property type="protein sequence ID" value="KAJ7382556.1"/>
    <property type="molecule type" value="Genomic_DNA"/>
</dbReference>
<sequence length="440" mass="51566">MFQGKDSQIFGLRCKVSELEQTVAKEQQTRMEGQLHFEQNQQQYSQEKNNLLEQLVDLRQKLEVERAKHHSTKQEEQKNREKLKKEHEQQIETAVLQEYRQQIINVTEEARTQHELNRQQIEQLEHCDQQSRQQSINLAEEARALVEMNRQQREQCQQREQLHRQQIQHIQHMERVARENCAQHQLPESRSWSIQREQVVISDKVLGEGSWGKVCEGQFRGSHVAVKQLHNVILSAHNRRLFKREMEMASRCRHPNLLQFIGATSDDGSILFVTELLDCDIRHLITEHELTAREIVSLALDVAKGLNYLHCNHPPIVHRDIKLDNVLIWRQGDTWRAKLSDFGAANFVREVMTPNPGAPIYSAPEARTDQHSQPVDVYSFGLLVLEMIINELPVPDQIEQQLERISSAELRNLIRACIRQDPRRRPRMEDVINILTELNL</sequence>
<organism evidence="7 8">
    <name type="scientific">Desmophyllum pertusum</name>
    <dbReference type="NCBI Taxonomy" id="174260"/>
    <lineage>
        <taxon>Eukaryota</taxon>
        <taxon>Metazoa</taxon>
        <taxon>Cnidaria</taxon>
        <taxon>Anthozoa</taxon>
        <taxon>Hexacorallia</taxon>
        <taxon>Scleractinia</taxon>
        <taxon>Caryophylliina</taxon>
        <taxon>Caryophylliidae</taxon>
        <taxon>Desmophyllum</taxon>
    </lineage>
</organism>
<evidence type="ECO:0000256" key="4">
    <source>
        <dbReference type="RuleBase" id="RU000304"/>
    </source>
</evidence>
<dbReference type="PROSITE" id="PS00107">
    <property type="entry name" value="PROTEIN_KINASE_ATP"/>
    <property type="match status" value="1"/>
</dbReference>
<dbReference type="PROSITE" id="PS00108">
    <property type="entry name" value="PROTEIN_KINASE_ST"/>
    <property type="match status" value="1"/>
</dbReference>
<name>A0A9X0D0T5_9CNID</name>
<keyword evidence="4" id="KW-0723">Serine/threonine-protein kinase</keyword>
<accession>A0A9X0D0T5</accession>
<dbReference type="InterPro" id="IPR008271">
    <property type="entry name" value="Ser/Thr_kinase_AS"/>
</dbReference>
<keyword evidence="5" id="KW-0175">Coiled coil</keyword>
<comment type="similarity">
    <text evidence="4">Belongs to the protein kinase superfamily.</text>
</comment>
<proteinExistence type="inferred from homology"/>
<evidence type="ECO:0000256" key="3">
    <source>
        <dbReference type="PROSITE-ProRule" id="PRU10141"/>
    </source>
</evidence>
<keyword evidence="2 3" id="KW-0067">ATP-binding</keyword>
<dbReference type="PANTHER" id="PTHR44329:SF298">
    <property type="entry name" value="MIXED LINEAGE KINASE DOMAIN-LIKE PROTEIN"/>
    <property type="match status" value="1"/>
</dbReference>
<evidence type="ECO:0000256" key="2">
    <source>
        <dbReference type="ARBA" id="ARBA00022840"/>
    </source>
</evidence>
<dbReference type="PANTHER" id="PTHR44329">
    <property type="entry name" value="SERINE/THREONINE-PROTEIN KINASE TNNI3K-RELATED"/>
    <property type="match status" value="1"/>
</dbReference>
<evidence type="ECO:0000313" key="8">
    <source>
        <dbReference type="Proteomes" id="UP001163046"/>
    </source>
</evidence>
<evidence type="ECO:0000313" key="7">
    <source>
        <dbReference type="EMBL" id="KAJ7382556.1"/>
    </source>
</evidence>
<evidence type="ECO:0000259" key="6">
    <source>
        <dbReference type="PROSITE" id="PS50011"/>
    </source>
</evidence>